<dbReference type="SUPFAM" id="SSF52283">
    <property type="entry name" value="Formate/glycerate dehydrogenase catalytic domain-like"/>
    <property type="match status" value="1"/>
</dbReference>
<dbReference type="Pfam" id="PF16653">
    <property type="entry name" value="Sacchrp_dh_C"/>
    <property type="match status" value="1"/>
</dbReference>
<evidence type="ECO:0000313" key="10">
    <source>
        <dbReference type="EMBL" id="TPX74694.1"/>
    </source>
</evidence>
<evidence type="ECO:0000256" key="5">
    <source>
        <dbReference type="ARBA" id="ARBA00023154"/>
    </source>
</evidence>
<comment type="caution">
    <text evidence="10">The sequence shown here is derived from an EMBL/GenBank/DDBJ whole genome shotgun (WGS) entry which is preliminary data.</text>
</comment>
<dbReference type="GO" id="GO:0005737">
    <property type="term" value="C:cytoplasm"/>
    <property type="evidence" value="ECO:0007669"/>
    <property type="project" value="TreeGrafter"/>
</dbReference>
<comment type="pathway">
    <text evidence="2">Amino-acid degradation; L-lysine degradation via saccharopine pathway; glutaryl-CoA from L-lysine: step 2/6.</text>
</comment>
<name>A0A507FEN3_9FUNG</name>
<evidence type="ECO:0000259" key="8">
    <source>
        <dbReference type="SMART" id="SM01002"/>
    </source>
</evidence>
<keyword evidence="11" id="KW-1185">Reference proteome</keyword>
<feature type="domain" description="Alanine dehydrogenase/pyridine nucleotide transhydrogenase NAD(H)-binding" evidence="8">
    <location>
        <begin position="205"/>
        <end position="397"/>
    </location>
</feature>
<dbReference type="InterPro" id="IPR051168">
    <property type="entry name" value="AASS"/>
</dbReference>
<dbReference type="Gene3D" id="1.10.1870.10">
    <property type="entry name" value="Domain 3, Saccharopine reductase"/>
    <property type="match status" value="1"/>
</dbReference>
<dbReference type="Pfam" id="PF05222">
    <property type="entry name" value="AlaDh_PNT_N"/>
    <property type="match status" value="1"/>
</dbReference>
<dbReference type="UniPathway" id="UPA00868">
    <property type="reaction ID" value="UER00835"/>
</dbReference>
<dbReference type="InterPro" id="IPR007886">
    <property type="entry name" value="AlaDH/PNT_N"/>
</dbReference>
<dbReference type="GO" id="GO:0019878">
    <property type="term" value="P:lysine biosynthetic process via aminoadipic acid"/>
    <property type="evidence" value="ECO:0007669"/>
    <property type="project" value="TreeGrafter"/>
</dbReference>
<dbReference type="AlphaFoldDB" id="A0A507FEN3"/>
<evidence type="ECO:0000259" key="9">
    <source>
        <dbReference type="SMART" id="SM01003"/>
    </source>
</evidence>
<evidence type="ECO:0000256" key="6">
    <source>
        <dbReference type="ARBA" id="ARBA00023268"/>
    </source>
</evidence>
<dbReference type="Gene3D" id="3.40.50.720">
    <property type="entry name" value="NAD(P)-binding Rossmann-like Domain"/>
    <property type="match status" value="2"/>
</dbReference>
<dbReference type="InterPro" id="IPR036291">
    <property type="entry name" value="NAD(P)-bd_dom_sf"/>
</dbReference>
<evidence type="ECO:0000256" key="7">
    <source>
        <dbReference type="ARBA" id="ARBA00025744"/>
    </source>
</evidence>
<dbReference type="SMART" id="SM01002">
    <property type="entry name" value="AlaDh_PNT_C"/>
    <property type="match status" value="1"/>
</dbReference>
<dbReference type="SUPFAM" id="SSF51735">
    <property type="entry name" value="NAD(P)-binding Rossmann-fold domains"/>
    <property type="match status" value="1"/>
</dbReference>
<protein>
    <submittedName>
        <fullName evidence="10">Uncharacterized protein</fullName>
    </submittedName>
</protein>
<dbReference type="GO" id="GO:0004753">
    <property type="term" value="F:saccharopine dehydrogenase activity"/>
    <property type="evidence" value="ECO:0007669"/>
    <property type="project" value="TreeGrafter"/>
</dbReference>
<dbReference type="Pfam" id="PF03435">
    <property type="entry name" value="Sacchrp_dh_NADP"/>
    <property type="match status" value="1"/>
</dbReference>
<evidence type="ECO:0000313" key="11">
    <source>
        <dbReference type="Proteomes" id="UP000320333"/>
    </source>
</evidence>
<dbReference type="PANTHER" id="PTHR11133">
    <property type="entry name" value="SACCHAROPINE DEHYDROGENASE"/>
    <property type="match status" value="1"/>
</dbReference>
<dbReference type="FunFam" id="3.30.360.10:FF:000008">
    <property type="entry name" value="Alpha-aminoadipic semialdehyde synthase, mitochondrial"/>
    <property type="match status" value="1"/>
</dbReference>
<dbReference type="EMBL" id="QEAP01000113">
    <property type="protein sequence ID" value="TPX74694.1"/>
    <property type="molecule type" value="Genomic_DNA"/>
</dbReference>
<dbReference type="PANTHER" id="PTHR11133:SF22">
    <property type="entry name" value="ALPHA-AMINOADIPIC SEMIALDEHYDE SYNTHASE, MITOCHONDRIAL"/>
    <property type="match status" value="1"/>
</dbReference>
<evidence type="ECO:0000256" key="1">
    <source>
        <dbReference type="ARBA" id="ARBA00004682"/>
    </source>
</evidence>
<dbReference type="FunFam" id="3.40.50.720:FF:000072">
    <property type="entry name" value="Saccharopine dehydrogenase [NADP(+), L-glutamate-forming]"/>
    <property type="match status" value="1"/>
</dbReference>
<dbReference type="SMART" id="SM01003">
    <property type="entry name" value="AlaDh_PNT_N"/>
    <property type="match status" value="1"/>
</dbReference>
<dbReference type="STRING" id="246404.A0A507FEN3"/>
<sequence>MIAALRHVRHAPLRTASFTRYSSNITASHGPLTLAIRREDKNRWERRVPLTPEHVERLVDELGANVLVQPSMKRVIPDEKYKEAGAVVQEDISSADIIIGVKEVPIADLVRDKTYMFFSHTYKGQRYNMPLLKSIMDKKIRLVDYELMKDDTGKRLVQFSRFAGYAGMMDGLNGLGHKLLAQGYGSPFMACGMTYMYRCLADARLDLVRTGQVIMDDGLPREFGPMIFVFTGKGNVTKGALHVFKCLPHEWVKPEDLKALVENKNYDNRKVYGCQVDMADYLVRKKGGRFNRSEYLTNPEQYDSIFHEKIAPYATMIVNGIFWDEKFPRLLTKAQIKKLALEDRLRLLQLADISCDIGGSFEFMSHSSTIDAPFFSYEPISGKTHDGIEAKGVTIMSIDNLPTEMPLEASAYFSDALYKQVKRMVQGNFDHPVIQGAMITDENGKLVKRHEGLSELVKQYGQGATVTGHGKVLLLGSGYVSAPLVDYLLRSTHTSVTIASNSAAEAKALSGGRPQAPTAHLDVSDAKSLSKLVSDHDVVVSFVPATLHTTVAQHCIDAKKHLVTASYLNPAMKAFDSRAKQLGLTFINEIGLDPGIDHLTAMKAFDEVKAKGGKITSFVSWCGGLPAPEASNNPLGYKFSWSPRGVLLAGLNSAVFKRDGKIHTIPGEDLMRSSVDVPIYPGFALEGLPNRDSLGYLETYNLGTGEGLQNMFRGTLRYKGYTEMMGAFTELGLLDTKIRSDIKTGMSWADLTASLLGLKKVPQTQSEWTVAVGKTLRPYKLADESGRLDRVMASLNWLKMLSTDHAVQPSPSVLDAFCALLQSKLVYAENERDLVVMHHVFGVEWANGSTNELTSTLIAYGDPNGYSAMAKTVGLPAAMATEMILEGTMRHTGVIAPVYADIYEPMLEKLEREGVKFVEEMR</sequence>
<proteinExistence type="inferred from homology"/>
<dbReference type="InterPro" id="IPR032095">
    <property type="entry name" value="Sacchrp_dh-like_C"/>
</dbReference>
<dbReference type="InterPro" id="IPR007698">
    <property type="entry name" value="AlaDH/PNT_NAD(H)-bd"/>
</dbReference>
<dbReference type="SUPFAM" id="SSF55347">
    <property type="entry name" value="Glyceraldehyde-3-phosphate dehydrogenase-like, C-terminal domain"/>
    <property type="match status" value="1"/>
</dbReference>
<feature type="domain" description="Alanine dehydrogenase/pyridine nucleotide transhydrogenase N-terminal" evidence="9">
    <location>
        <begin position="35"/>
        <end position="166"/>
    </location>
</feature>
<keyword evidence="4" id="KW-0560">Oxidoreductase</keyword>
<comment type="pathway">
    <text evidence="1">Amino-acid degradation; L-lysine degradation via saccharopine pathway; glutaryl-CoA from L-lysine: step 1/6.</text>
</comment>
<evidence type="ECO:0000256" key="3">
    <source>
        <dbReference type="ARBA" id="ARBA00022857"/>
    </source>
</evidence>
<evidence type="ECO:0000256" key="2">
    <source>
        <dbReference type="ARBA" id="ARBA00004720"/>
    </source>
</evidence>
<dbReference type="GO" id="GO:0033512">
    <property type="term" value="P:L-lysine catabolic process to acetyl-CoA via saccharopine"/>
    <property type="evidence" value="ECO:0007669"/>
    <property type="project" value="UniProtKB-UniPathway"/>
</dbReference>
<dbReference type="CDD" id="cd12189">
    <property type="entry name" value="LKR_SDH_like"/>
    <property type="match status" value="1"/>
</dbReference>
<dbReference type="InterPro" id="IPR005097">
    <property type="entry name" value="Sacchrp_dh_NADP-bd"/>
</dbReference>
<evidence type="ECO:0000256" key="4">
    <source>
        <dbReference type="ARBA" id="ARBA00023002"/>
    </source>
</evidence>
<keyword evidence="3" id="KW-0521">NADP</keyword>
<comment type="similarity">
    <text evidence="7">In the C-terminal section; belongs to the saccharopine dehydrogenase family.</text>
</comment>
<dbReference type="FunFam" id="3.40.50.720:FF:000087">
    <property type="entry name" value="alpha-aminoadipic semialdehyde synthase, mitochondrial"/>
    <property type="match status" value="1"/>
</dbReference>
<dbReference type="Proteomes" id="UP000320333">
    <property type="component" value="Unassembled WGS sequence"/>
</dbReference>
<dbReference type="OrthoDB" id="10059875at2759"/>
<keyword evidence="6" id="KW-0511">Multifunctional enzyme</keyword>
<organism evidence="10 11">
    <name type="scientific">Chytriomyces confervae</name>
    <dbReference type="NCBI Taxonomy" id="246404"/>
    <lineage>
        <taxon>Eukaryota</taxon>
        <taxon>Fungi</taxon>
        <taxon>Fungi incertae sedis</taxon>
        <taxon>Chytridiomycota</taxon>
        <taxon>Chytridiomycota incertae sedis</taxon>
        <taxon>Chytridiomycetes</taxon>
        <taxon>Chytridiales</taxon>
        <taxon>Chytriomycetaceae</taxon>
        <taxon>Chytriomyces</taxon>
    </lineage>
</organism>
<dbReference type="Gene3D" id="3.30.360.10">
    <property type="entry name" value="Dihydrodipicolinate Reductase, domain 2"/>
    <property type="match status" value="1"/>
</dbReference>
<keyword evidence="5" id="KW-0028">Amino-acid biosynthesis</keyword>
<accession>A0A507FEN3</accession>
<gene>
    <name evidence="10" type="ORF">CcCBS67573_g04044</name>
</gene>
<keyword evidence="5" id="KW-0457">Lysine biosynthesis</keyword>
<reference evidence="10 11" key="1">
    <citation type="journal article" date="2019" name="Sci. Rep.">
        <title>Comparative genomics of chytrid fungi reveal insights into the obligate biotrophic and pathogenic lifestyle of Synchytrium endobioticum.</title>
        <authorList>
            <person name="van de Vossenberg B.T.L.H."/>
            <person name="Warris S."/>
            <person name="Nguyen H.D.T."/>
            <person name="van Gent-Pelzer M.P.E."/>
            <person name="Joly D.L."/>
            <person name="van de Geest H.C."/>
            <person name="Bonants P.J.M."/>
            <person name="Smith D.S."/>
            <person name="Levesque C.A."/>
            <person name="van der Lee T.A.J."/>
        </authorList>
    </citation>
    <scope>NUCLEOTIDE SEQUENCE [LARGE SCALE GENOMIC DNA]</scope>
    <source>
        <strain evidence="10 11">CBS 675.73</strain>
    </source>
</reference>